<dbReference type="PANTHER" id="PTHR44154">
    <property type="entry name" value="QUINONE OXIDOREDUCTASE"/>
    <property type="match status" value="1"/>
</dbReference>
<accession>A0A8J3V378</accession>
<evidence type="ECO:0000313" key="3">
    <source>
        <dbReference type="EMBL" id="GII49140.1"/>
    </source>
</evidence>
<dbReference type="RefSeq" id="WP_203978571.1">
    <property type="nucleotide sequence ID" value="NZ_BAAAKY010000051.1"/>
</dbReference>
<comment type="caution">
    <text evidence="3">The sequence shown here is derived from an EMBL/GenBank/DDBJ whole genome shotgun (WGS) entry which is preliminary data.</text>
</comment>
<protein>
    <recommendedName>
        <fullName evidence="2">Alcohol dehydrogenase-like N-terminal domain-containing protein</fullName>
    </recommendedName>
</protein>
<evidence type="ECO:0000256" key="1">
    <source>
        <dbReference type="ARBA" id="ARBA00022857"/>
    </source>
</evidence>
<sequence>MQAIVFEEFGGPEVLQLKDVEEPHAGPGEVRIAVQAIGVNPVDFKVRRGWFDDFMPTPLPSVPGVEAAGIVDEVGEGVTGFVLGDEVVGWVNGGAYAEHARMATVIHKPAKVSWEQAVALPQAGETADRVLRELDFKKGETLLLHGAAGVVGPDPA</sequence>
<dbReference type="InterPro" id="IPR011032">
    <property type="entry name" value="GroES-like_sf"/>
</dbReference>
<proteinExistence type="predicted"/>
<organism evidence="3 4">
    <name type="scientific">Planotetraspora silvatica</name>
    <dbReference type="NCBI Taxonomy" id="234614"/>
    <lineage>
        <taxon>Bacteria</taxon>
        <taxon>Bacillati</taxon>
        <taxon>Actinomycetota</taxon>
        <taxon>Actinomycetes</taxon>
        <taxon>Streptosporangiales</taxon>
        <taxon>Streptosporangiaceae</taxon>
        <taxon>Planotetraspora</taxon>
    </lineage>
</organism>
<evidence type="ECO:0000259" key="2">
    <source>
        <dbReference type="Pfam" id="PF08240"/>
    </source>
</evidence>
<dbReference type="AlphaFoldDB" id="A0A8J3V378"/>
<dbReference type="Proteomes" id="UP000644610">
    <property type="component" value="Unassembled WGS sequence"/>
</dbReference>
<keyword evidence="1" id="KW-0521">NADP</keyword>
<dbReference type="Pfam" id="PF08240">
    <property type="entry name" value="ADH_N"/>
    <property type="match status" value="1"/>
</dbReference>
<dbReference type="InterPro" id="IPR051603">
    <property type="entry name" value="Zinc-ADH_QOR/CCCR"/>
</dbReference>
<dbReference type="InterPro" id="IPR013154">
    <property type="entry name" value="ADH-like_N"/>
</dbReference>
<dbReference type="Gene3D" id="3.40.50.720">
    <property type="entry name" value="NAD(P)-binding Rossmann-like Domain"/>
    <property type="match status" value="1"/>
</dbReference>
<keyword evidence="4" id="KW-1185">Reference proteome</keyword>
<dbReference type="SUPFAM" id="SSF50129">
    <property type="entry name" value="GroES-like"/>
    <property type="match status" value="1"/>
</dbReference>
<evidence type="ECO:0000313" key="4">
    <source>
        <dbReference type="Proteomes" id="UP000644610"/>
    </source>
</evidence>
<reference evidence="3" key="1">
    <citation type="submission" date="2021-01" db="EMBL/GenBank/DDBJ databases">
        <title>Whole genome shotgun sequence of Planotetraspora silvatica NBRC 100141.</title>
        <authorList>
            <person name="Komaki H."/>
            <person name="Tamura T."/>
        </authorList>
    </citation>
    <scope>NUCLEOTIDE SEQUENCE</scope>
    <source>
        <strain evidence="3">NBRC 100141</strain>
    </source>
</reference>
<name>A0A8J3V378_9ACTN</name>
<gene>
    <name evidence="3" type="ORF">Psi02_55640</name>
</gene>
<feature type="domain" description="Alcohol dehydrogenase-like N-terminal" evidence="2">
    <location>
        <begin position="26"/>
        <end position="99"/>
    </location>
</feature>
<dbReference type="Gene3D" id="3.90.180.10">
    <property type="entry name" value="Medium-chain alcohol dehydrogenases, catalytic domain"/>
    <property type="match status" value="1"/>
</dbReference>
<dbReference type="EMBL" id="BOOQ01000039">
    <property type="protein sequence ID" value="GII49140.1"/>
    <property type="molecule type" value="Genomic_DNA"/>
</dbReference>
<dbReference type="PANTHER" id="PTHR44154:SF1">
    <property type="entry name" value="QUINONE OXIDOREDUCTASE"/>
    <property type="match status" value="1"/>
</dbReference>